<dbReference type="PANTHER" id="PTHR21381">
    <property type="entry name" value="ZGC:162297"/>
    <property type="match status" value="1"/>
</dbReference>
<dbReference type="CDD" id="cd04722">
    <property type="entry name" value="TIM_phosphate_binding"/>
    <property type="match status" value="1"/>
</dbReference>
<dbReference type="NCBIfam" id="TIGR00259">
    <property type="entry name" value="thylakoid_BtpA"/>
    <property type="match status" value="1"/>
</dbReference>
<sequence>MSEYVFPPKENYLDRIYGVKKPVIGMVHLRPLPGAPHFQSDGMQEAIDWALRDAEALKKGGVDGIIIENAWDIPFSKPEDIGYETVAAMTAIAERLKLECDLPIGINCLANGAIQGLAVAKAAELPFVRVNQWVNAYVANEGLVEGPSAKAMRYRSLIKGEEIKVFTDVHVKHGSHSIVADRSLADQTHDNIFFDSDVLIATGTRTGNETELEEVRGIKDNTTLPVIIGSGMTENNAEKILQVADGCIIGSYLKENHQWWKPVEQSRVERFMKAVNKLRYEQISHEK</sequence>
<dbReference type="InterPro" id="IPR011060">
    <property type="entry name" value="RibuloseP-bd_barrel"/>
</dbReference>
<dbReference type="KEGG" id="ahal:FTX54_002190"/>
<proteinExistence type="inferred from homology"/>
<evidence type="ECO:0000313" key="2">
    <source>
        <dbReference type="EMBL" id="WWD80398.1"/>
    </source>
</evidence>
<evidence type="ECO:0000256" key="1">
    <source>
        <dbReference type="ARBA" id="ARBA00006007"/>
    </source>
</evidence>
<dbReference type="EMBL" id="CP144914">
    <property type="protein sequence ID" value="WWD80398.1"/>
    <property type="molecule type" value="Genomic_DNA"/>
</dbReference>
<dbReference type="OrthoDB" id="9791357at2"/>
<accession>A0A5C7FDD3</accession>
<reference evidence="2 3" key="1">
    <citation type="submission" date="2024-01" db="EMBL/GenBank/DDBJ databases">
        <title>Complete Genome Sequence of Alkalicoccus halolimnae BZ-SZ-XJ29T, a Moderately Halophilic Bacterium Isolated from a Salt Lake.</title>
        <authorList>
            <person name="Zhao B."/>
        </authorList>
    </citation>
    <scope>NUCLEOTIDE SEQUENCE [LARGE SCALE GENOMIC DNA]</scope>
    <source>
        <strain evidence="2 3">BZ-SZ-XJ29</strain>
    </source>
</reference>
<keyword evidence="3" id="KW-1185">Reference proteome</keyword>
<dbReference type="AlphaFoldDB" id="A0A5C7FDD3"/>
<organism evidence="2 3">
    <name type="scientific">Alkalicoccus halolimnae</name>
    <dbReference type="NCBI Taxonomy" id="1667239"/>
    <lineage>
        <taxon>Bacteria</taxon>
        <taxon>Bacillati</taxon>
        <taxon>Bacillota</taxon>
        <taxon>Bacilli</taxon>
        <taxon>Bacillales</taxon>
        <taxon>Bacillaceae</taxon>
        <taxon>Alkalicoccus</taxon>
    </lineage>
</organism>
<dbReference type="SUPFAM" id="SSF51366">
    <property type="entry name" value="Ribulose-phoshate binding barrel"/>
    <property type="match status" value="1"/>
</dbReference>
<dbReference type="InterPro" id="IPR005137">
    <property type="entry name" value="BtpA"/>
</dbReference>
<comment type="similarity">
    <text evidence="1">Belongs to the BtpA family.</text>
</comment>
<evidence type="ECO:0000313" key="3">
    <source>
        <dbReference type="Proteomes" id="UP000321816"/>
    </source>
</evidence>
<dbReference type="InterPro" id="IPR013785">
    <property type="entry name" value="Aldolase_TIM"/>
</dbReference>
<dbReference type="Gene3D" id="3.20.20.70">
    <property type="entry name" value="Aldolase class I"/>
    <property type="match status" value="1"/>
</dbReference>
<dbReference type="PANTHER" id="PTHR21381:SF3">
    <property type="entry name" value="SGC REGION PROTEIN SGCQ-RELATED"/>
    <property type="match status" value="1"/>
</dbReference>
<dbReference type="RefSeq" id="WP_147803881.1">
    <property type="nucleotide sequence ID" value="NZ_CP144914.1"/>
</dbReference>
<protein>
    <submittedName>
        <fullName evidence="2">BtpA/SgcQ family protein</fullName>
    </submittedName>
</protein>
<name>A0A5C7FDD3_9BACI</name>
<dbReference type="PIRSF" id="PIRSF005956">
    <property type="entry name" value="BtpA"/>
    <property type="match status" value="1"/>
</dbReference>
<gene>
    <name evidence="2" type="ORF">FTX54_002190</name>
</gene>
<dbReference type="Proteomes" id="UP000321816">
    <property type="component" value="Chromosome"/>
</dbReference>
<dbReference type="Pfam" id="PF03437">
    <property type="entry name" value="BtpA"/>
    <property type="match status" value="1"/>
</dbReference>